<dbReference type="InterPro" id="IPR000835">
    <property type="entry name" value="HTH_MarR-typ"/>
</dbReference>
<dbReference type="InterPro" id="IPR011991">
    <property type="entry name" value="ArsR-like_HTH"/>
</dbReference>
<dbReference type="STRING" id="1888892.BFL28_03655"/>
<reference evidence="2 3" key="1">
    <citation type="submission" date="2016-08" db="EMBL/GenBank/DDBJ databases">
        <title>Draft genome of the agarase producing Sphingomonas sp. MCT13.</title>
        <authorList>
            <person name="D'Andrea M.M."/>
            <person name="Rossolini G.M."/>
            <person name="Thaller M.C."/>
        </authorList>
    </citation>
    <scope>NUCLEOTIDE SEQUENCE [LARGE SCALE GENOMIC DNA]</scope>
    <source>
        <strain evidence="2 3">MCT13</strain>
    </source>
</reference>
<feature type="domain" description="HTH marR-type" evidence="1">
    <location>
        <begin position="1"/>
        <end position="139"/>
    </location>
</feature>
<dbReference type="Pfam" id="PF01047">
    <property type="entry name" value="MarR"/>
    <property type="match status" value="1"/>
</dbReference>
<dbReference type="Proteomes" id="UP000094487">
    <property type="component" value="Unassembled WGS sequence"/>
</dbReference>
<evidence type="ECO:0000313" key="2">
    <source>
        <dbReference type="EMBL" id="ODP36819.1"/>
    </source>
</evidence>
<dbReference type="GO" id="GO:0003700">
    <property type="term" value="F:DNA-binding transcription factor activity"/>
    <property type="evidence" value="ECO:0007669"/>
    <property type="project" value="InterPro"/>
</dbReference>
<dbReference type="GO" id="GO:0006950">
    <property type="term" value="P:response to stress"/>
    <property type="evidence" value="ECO:0007669"/>
    <property type="project" value="TreeGrafter"/>
</dbReference>
<proteinExistence type="predicted"/>
<dbReference type="Gene3D" id="1.10.10.10">
    <property type="entry name" value="Winged helix-like DNA-binding domain superfamily/Winged helix DNA-binding domain"/>
    <property type="match status" value="1"/>
</dbReference>
<dbReference type="PROSITE" id="PS50995">
    <property type="entry name" value="HTH_MARR_2"/>
    <property type="match status" value="1"/>
</dbReference>
<dbReference type="PANTHER" id="PTHR33164">
    <property type="entry name" value="TRANSCRIPTIONAL REGULATOR, MARR FAMILY"/>
    <property type="match status" value="1"/>
</dbReference>
<dbReference type="InterPro" id="IPR036388">
    <property type="entry name" value="WH-like_DNA-bd_sf"/>
</dbReference>
<dbReference type="PRINTS" id="PR00598">
    <property type="entry name" value="HTHMARR"/>
</dbReference>
<accession>A0A1E3LSW8</accession>
<name>A0A1E3LSW8_9SPHN</name>
<keyword evidence="3" id="KW-1185">Reference proteome</keyword>
<gene>
    <name evidence="2" type="ORF">BFL28_03655</name>
</gene>
<dbReference type="InterPro" id="IPR039422">
    <property type="entry name" value="MarR/SlyA-like"/>
</dbReference>
<dbReference type="CDD" id="cd00090">
    <property type="entry name" value="HTH_ARSR"/>
    <property type="match status" value="1"/>
</dbReference>
<protein>
    <recommendedName>
        <fullName evidence="1">HTH marR-type domain-containing protein</fullName>
    </recommendedName>
</protein>
<dbReference type="EMBL" id="MDDS01000046">
    <property type="protein sequence ID" value="ODP36819.1"/>
    <property type="molecule type" value="Genomic_DNA"/>
</dbReference>
<comment type="caution">
    <text evidence="2">The sequence shown here is derived from an EMBL/GenBank/DDBJ whole genome shotgun (WGS) entry which is preliminary data.</text>
</comment>
<dbReference type="SMART" id="SM00347">
    <property type="entry name" value="HTH_MARR"/>
    <property type="match status" value="1"/>
</dbReference>
<sequence length="164" mass="18037">MEPHQSGIRGIATTFGWTWYRMRRLIDAYLACQGASMAQLKLLAYLAEQPRRSTDIASFFDQAPRTVTQAIDALEQNGLVSRSPAPDDRRSKLVQITDAGRATLGLAMPLYDDIVGQTFGSLTADELEGLDAAIKHLNRLVDQLETKASVPETQVPAPKSRAHD</sequence>
<dbReference type="PANTHER" id="PTHR33164:SF99">
    <property type="entry name" value="MARR FAMILY REGULATORY PROTEIN"/>
    <property type="match status" value="1"/>
</dbReference>
<evidence type="ECO:0000313" key="3">
    <source>
        <dbReference type="Proteomes" id="UP000094487"/>
    </source>
</evidence>
<evidence type="ECO:0000259" key="1">
    <source>
        <dbReference type="PROSITE" id="PS50995"/>
    </source>
</evidence>
<dbReference type="SUPFAM" id="SSF46785">
    <property type="entry name" value="Winged helix' DNA-binding domain"/>
    <property type="match status" value="1"/>
</dbReference>
<dbReference type="AlphaFoldDB" id="A0A1E3LSW8"/>
<dbReference type="InterPro" id="IPR036390">
    <property type="entry name" value="WH_DNA-bd_sf"/>
</dbReference>
<organism evidence="2 3">
    <name type="scientific">Sphingomonas turrisvirgatae</name>
    <dbReference type="NCBI Taxonomy" id="1888892"/>
    <lineage>
        <taxon>Bacteria</taxon>
        <taxon>Pseudomonadati</taxon>
        <taxon>Pseudomonadota</taxon>
        <taxon>Alphaproteobacteria</taxon>
        <taxon>Sphingomonadales</taxon>
        <taxon>Sphingomonadaceae</taxon>
        <taxon>Sphingomonas</taxon>
    </lineage>
</organism>